<dbReference type="PROSITE" id="PS51007">
    <property type="entry name" value="CYTC"/>
    <property type="match status" value="2"/>
</dbReference>
<evidence type="ECO:0000256" key="5">
    <source>
        <dbReference type="ARBA" id="ARBA00023004"/>
    </source>
</evidence>
<evidence type="ECO:0000256" key="4">
    <source>
        <dbReference type="ARBA" id="ARBA00022982"/>
    </source>
</evidence>
<keyword evidence="3 6" id="KW-0479">Metal-binding</keyword>
<gene>
    <name evidence="9" type="ORF">DFR38_104183</name>
</gene>
<evidence type="ECO:0000259" key="8">
    <source>
        <dbReference type="PROSITE" id="PS51007"/>
    </source>
</evidence>
<evidence type="ECO:0000256" key="6">
    <source>
        <dbReference type="PROSITE-ProRule" id="PRU00433"/>
    </source>
</evidence>
<dbReference type="GO" id="GO:0005506">
    <property type="term" value="F:iron ion binding"/>
    <property type="evidence" value="ECO:0007669"/>
    <property type="project" value="InterPro"/>
</dbReference>
<reference evidence="9 10" key="1">
    <citation type="submission" date="2018-05" db="EMBL/GenBank/DDBJ databases">
        <title>Genomic Encyclopedia of Type Strains, Phase IV (KMG-IV): sequencing the most valuable type-strain genomes for metagenomic binning, comparative biology and taxonomic classification.</title>
        <authorList>
            <person name="Goeker M."/>
        </authorList>
    </citation>
    <scope>NUCLEOTIDE SEQUENCE [LARGE SCALE GENOMIC DNA]</scope>
    <source>
        <strain evidence="9 10">DSM 25134</strain>
    </source>
</reference>
<accession>A0A318JGP9</accession>
<keyword evidence="4" id="KW-0249">Electron transport</keyword>
<dbReference type="PANTHER" id="PTHR40942">
    <property type="match status" value="1"/>
</dbReference>
<dbReference type="Proteomes" id="UP000248395">
    <property type="component" value="Unassembled WGS sequence"/>
</dbReference>
<keyword evidence="10" id="KW-1185">Reference proteome</keyword>
<dbReference type="EMBL" id="QJKC01000004">
    <property type="protein sequence ID" value="PXX49540.1"/>
    <property type="molecule type" value="Genomic_DNA"/>
</dbReference>
<keyword evidence="7" id="KW-1133">Transmembrane helix</keyword>
<dbReference type="GO" id="GO:0009055">
    <property type="term" value="F:electron transfer activity"/>
    <property type="evidence" value="ECO:0007669"/>
    <property type="project" value="InterPro"/>
</dbReference>
<feature type="domain" description="Cytochrome c" evidence="8">
    <location>
        <begin position="67"/>
        <end position="147"/>
    </location>
</feature>
<dbReference type="RefSeq" id="WP_059286214.1">
    <property type="nucleotide sequence ID" value="NZ_LNQU01000064.1"/>
</dbReference>
<sequence>MSNENGMAPGQIIKVLIGVVVGLVVAIWLLAKLATGGYNVDAEVMTKEAVAARLKPVGESKASDAPPGMRNGEQVFKAICISCHGQGLAGSPKFGDAAAWGPRIAKGWDTLTQHALQGFNAMPAKGGAADLTDDEVKRAVAYMGNAGGAKFTEPPVGGAGAPADPAVVGKKIYETVCTNCHAAGVAGAPKFGDKAAWAERTKVGLDEVQKIATKGLNAMPPKGGFAGSDAEFRAAIEYMVNNSK</sequence>
<dbReference type="PRINTS" id="PR00607">
    <property type="entry name" value="CYTCHROMECIE"/>
</dbReference>
<dbReference type="GO" id="GO:0020037">
    <property type="term" value="F:heme binding"/>
    <property type="evidence" value="ECO:0007669"/>
    <property type="project" value="InterPro"/>
</dbReference>
<keyword evidence="2 6" id="KW-0349">Heme</keyword>
<evidence type="ECO:0000256" key="1">
    <source>
        <dbReference type="ARBA" id="ARBA00022448"/>
    </source>
</evidence>
<evidence type="ECO:0000256" key="3">
    <source>
        <dbReference type="ARBA" id="ARBA00022723"/>
    </source>
</evidence>
<evidence type="ECO:0000256" key="7">
    <source>
        <dbReference type="SAM" id="Phobius"/>
    </source>
</evidence>
<dbReference type="OrthoDB" id="9814708at2"/>
<dbReference type="AlphaFoldDB" id="A0A318JGP9"/>
<dbReference type="InterPro" id="IPR002323">
    <property type="entry name" value="Cyt_CIE"/>
</dbReference>
<dbReference type="SUPFAM" id="SSF46626">
    <property type="entry name" value="Cytochrome c"/>
    <property type="match status" value="2"/>
</dbReference>
<dbReference type="InterPro" id="IPR009056">
    <property type="entry name" value="Cyt_c-like_dom"/>
</dbReference>
<dbReference type="PANTHER" id="PTHR40942:SF4">
    <property type="entry name" value="CYTOCHROME C5"/>
    <property type="match status" value="1"/>
</dbReference>
<evidence type="ECO:0000313" key="10">
    <source>
        <dbReference type="Proteomes" id="UP000248395"/>
    </source>
</evidence>
<keyword evidence="7" id="KW-0472">Membrane</keyword>
<protein>
    <submittedName>
        <fullName evidence="9">Cytochrome c5</fullName>
    </submittedName>
</protein>
<keyword evidence="1" id="KW-0813">Transport</keyword>
<keyword evidence="5 6" id="KW-0408">Iron</keyword>
<evidence type="ECO:0000313" key="9">
    <source>
        <dbReference type="EMBL" id="PXX49540.1"/>
    </source>
</evidence>
<feature type="transmembrane region" description="Helical" evidence="7">
    <location>
        <begin position="12"/>
        <end position="31"/>
    </location>
</feature>
<comment type="caution">
    <text evidence="9">The sequence shown here is derived from an EMBL/GenBank/DDBJ whole genome shotgun (WGS) entry which is preliminary data.</text>
</comment>
<evidence type="ECO:0000256" key="2">
    <source>
        <dbReference type="ARBA" id="ARBA00022617"/>
    </source>
</evidence>
<keyword evidence="7" id="KW-0812">Transmembrane</keyword>
<dbReference type="InterPro" id="IPR036909">
    <property type="entry name" value="Cyt_c-like_dom_sf"/>
</dbReference>
<proteinExistence type="predicted"/>
<organism evidence="9 10">
    <name type="scientific">Aquitalea magnusonii</name>
    <dbReference type="NCBI Taxonomy" id="332411"/>
    <lineage>
        <taxon>Bacteria</taxon>
        <taxon>Pseudomonadati</taxon>
        <taxon>Pseudomonadota</taxon>
        <taxon>Betaproteobacteria</taxon>
        <taxon>Neisseriales</taxon>
        <taxon>Chromobacteriaceae</taxon>
        <taxon>Aquitalea</taxon>
    </lineage>
</organism>
<dbReference type="Pfam" id="PF13442">
    <property type="entry name" value="Cytochrome_CBB3"/>
    <property type="match status" value="2"/>
</dbReference>
<dbReference type="Gene3D" id="1.10.760.10">
    <property type="entry name" value="Cytochrome c-like domain"/>
    <property type="match status" value="2"/>
</dbReference>
<feature type="domain" description="Cytochrome c" evidence="8">
    <location>
        <begin position="164"/>
        <end position="243"/>
    </location>
</feature>
<name>A0A318JGP9_9NEIS</name>